<dbReference type="Gene3D" id="1.10.555.10">
    <property type="entry name" value="Rho GTPase activation protein"/>
    <property type="match status" value="1"/>
</dbReference>
<feature type="compositionally biased region" description="Low complexity" evidence="5">
    <location>
        <begin position="758"/>
        <end position="770"/>
    </location>
</feature>
<dbReference type="SMART" id="SM00132">
    <property type="entry name" value="LIM"/>
    <property type="match status" value="3"/>
</dbReference>
<feature type="compositionally biased region" description="Gly residues" evidence="5">
    <location>
        <begin position="1150"/>
        <end position="1160"/>
    </location>
</feature>
<feature type="compositionally biased region" description="Low complexity" evidence="5">
    <location>
        <begin position="22"/>
        <end position="46"/>
    </location>
</feature>
<feature type="domain" description="Rho-GAP" evidence="7">
    <location>
        <begin position="885"/>
        <end position="1073"/>
    </location>
</feature>
<dbReference type="InterPro" id="IPR000198">
    <property type="entry name" value="RhoGAP_dom"/>
</dbReference>
<dbReference type="PANTHER" id="PTHR14963">
    <property type="entry name" value="RHO GTPASE ACTIVATING PROTEIN 18,19-RELATED"/>
    <property type="match status" value="1"/>
</dbReference>
<evidence type="ECO:0000259" key="7">
    <source>
        <dbReference type="PROSITE" id="PS50238"/>
    </source>
</evidence>
<name>A0A139APD1_GONPJ</name>
<dbReference type="PROSITE" id="PS50023">
    <property type="entry name" value="LIM_DOMAIN_2"/>
    <property type="match status" value="2"/>
</dbReference>
<dbReference type="GO" id="GO:0046872">
    <property type="term" value="F:metal ion binding"/>
    <property type="evidence" value="ECO:0007669"/>
    <property type="project" value="UniProtKB-KW"/>
</dbReference>
<evidence type="ECO:0000256" key="4">
    <source>
        <dbReference type="PROSITE-ProRule" id="PRU00125"/>
    </source>
</evidence>
<keyword evidence="1" id="KW-0343">GTPase activation</keyword>
<keyword evidence="2 4" id="KW-0479">Metal-binding</keyword>
<sequence>MPQPAPPPLGGNTRSGGQLAMQTQQGQHGVHGVYNQQMQQSLGVQQLPLQHQNNMGTQPNFPQPSPSPPSYSQMNTPSSIPSSPPTPGQMLSSGLTPRREPQSPIPPSASPVSPPTASPGTPSTSNPPAKESKICSSCNLPIRGQFVRALDGVYHLDCFKCRDCGQIVAQKFFASKGEDGKPFPLCETDYFRRLDLICANCGGALRGSHITALGKKYHLEHFTCSNCSVVFKPHDSYYEHAGKVYCQYHFSVLFANRCGGCQMPVLKQYLELNRKGVVEQWHPECYMIYKTYNIKLGTKETAAQSATLSESDAKHLQLETEERISRIQTVLTAFEDSAAECIQPMLLQISVNHAYADGVRQAARFIQHVEALFAGIDSIEANLRAHGDRTGLQHNKEPRKLAKKVVEFFNMLSQTDRPASAVGGPGVGTAGPNSWPVPGATGASLAPGSLGVSSPAGNGSAGQRDDRTNNFLQLVTDLAVLLKHLIKAALQGALKLERVYSEKDSLNKFLNRLMETISPSNPPSGSSFPVSSSTSQGQLAGDQLSATDLSARSNALRQGGSSSSSAAVAKSSPPSFSDPLLTLITPELDGRTSSQDSAVRADMCAVCHTSLEDECLRCGIFRFHLACVAKCTSCGNEVSTAEGTVAKYDPVEGKPYCGRCPGSTGPAATTLAPCIFEQITQLQQYVFLLRFALRRLCRLLNVNLKVLPPGGGADFPHRVYEDDSTADLSEEHSPPQYSYSRGPDESTSDKDDDPPYVSSGHSQPPSISSSATRTNDAVNWRPDPTLRPVAQYQVPIRRRDHEAISEGQRYISELSPLESTVIHQSVTQYLQDAIGGWMTADEMADFTMKKPTVGEKIVSWLKGGQNNKKGGRVKEVLVDRHGEPAEMKAGYGRVVVPKMILACLRNMRKQDLRAEGIFRKNGNIKRLKDLTETLDQNPDQVSCLDTENVIQLAALIKKFLREMPDPLLTFRLHRVFTLSQKFDDPAQQFKVIHYAICLLPKPNRDLLEVLFLFLRDVADKAVGEGGNKMDVDNLATVMAPNILCSKSRDPLKDESFYAVQVVKIILERQDELWALPEELNRKISEGNAFESGSQTRDGTIVGGSITVNHVVQYSGPSTVVPQSSTPAPYGTAVSGSYENQYKTRGLPLETGGGSGVGRGAGDLKVDR</sequence>
<gene>
    <name evidence="8" type="ORF">M427DRAFT_195112</name>
</gene>
<dbReference type="PROSITE" id="PS50238">
    <property type="entry name" value="RHOGAP"/>
    <property type="match status" value="1"/>
</dbReference>
<organism evidence="8 9">
    <name type="scientific">Gonapodya prolifera (strain JEL478)</name>
    <name type="common">Monoblepharis prolifera</name>
    <dbReference type="NCBI Taxonomy" id="1344416"/>
    <lineage>
        <taxon>Eukaryota</taxon>
        <taxon>Fungi</taxon>
        <taxon>Fungi incertae sedis</taxon>
        <taxon>Chytridiomycota</taxon>
        <taxon>Chytridiomycota incertae sedis</taxon>
        <taxon>Monoblepharidomycetes</taxon>
        <taxon>Monoblepharidales</taxon>
        <taxon>Gonapodyaceae</taxon>
        <taxon>Gonapodya</taxon>
    </lineage>
</organism>
<evidence type="ECO:0000313" key="8">
    <source>
        <dbReference type="EMBL" id="KXS18582.1"/>
    </source>
</evidence>
<feature type="region of interest" description="Disordered" evidence="5">
    <location>
        <begin position="713"/>
        <end position="784"/>
    </location>
</feature>
<dbReference type="GO" id="GO:0007165">
    <property type="term" value="P:signal transduction"/>
    <property type="evidence" value="ECO:0007669"/>
    <property type="project" value="InterPro"/>
</dbReference>
<dbReference type="SUPFAM" id="SSF48350">
    <property type="entry name" value="GTPase activation domain, GAP"/>
    <property type="match status" value="1"/>
</dbReference>
<proteinExistence type="predicted"/>
<feature type="compositionally biased region" description="Low complexity" evidence="5">
    <location>
        <begin position="561"/>
        <end position="575"/>
    </location>
</feature>
<dbReference type="Proteomes" id="UP000070544">
    <property type="component" value="Unassembled WGS sequence"/>
</dbReference>
<evidence type="ECO:0000256" key="3">
    <source>
        <dbReference type="ARBA" id="ARBA00022833"/>
    </source>
</evidence>
<evidence type="ECO:0000313" key="9">
    <source>
        <dbReference type="Proteomes" id="UP000070544"/>
    </source>
</evidence>
<dbReference type="SMART" id="SM00324">
    <property type="entry name" value="RhoGAP"/>
    <property type="match status" value="1"/>
</dbReference>
<dbReference type="InterPro" id="IPR001781">
    <property type="entry name" value="Znf_LIM"/>
</dbReference>
<dbReference type="InterPro" id="IPR008936">
    <property type="entry name" value="Rho_GTPase_activation_prot"/>
</dbReference>
<evidence type="ECO:0000259" key="6">
    <source>
        <dbReference type="PROSITE" id="PS50023"/>
    </source>
</evidence>
<evidence type="ECO:0000256" key="2">
    <source>
        <dbReference type="ARBA" id="ARBA00022723"/>
    </source>
</evidence>
<feature type="compositionally biased region" description="Pro residues" evidence="5">
    <location>
        <begin position="103"/>
        <end position="117"/>
    </location>
</feature>
<feature type="region of interest" description="Disordered" evidence="5">
    <location>
        <begin position="517"/>
        <end position="542"/>
    </location>
</feature>
<evidence type="ECO:0000256" key="5">
    <source>
        <dbReference type="SAM" id="MobiDB-lite"/>
    </source>
</evidence>
<dbReference type="CDD" id="cd09392">
    <property type="entry name" value="LIM2_Lrg1p_like"/>
    <property type="match status" value="1"/>
</dbReference>
<feature type="compositionally biased region" description="Low complexity" evidence="5">
    <location>
        <begin position="70"/>
        <end position="81"/>
    </location>
</feature>
<reference evidence="8 9" key="1">
    <citation type="journal article" date="2015" name="Genome Biol. Evol.">
        <title>Phylogenomic analyses indicate that early fungi evolved digesting cell walls of algal ancestors of land plants.</title>
        <authorList>
            <person name="Chang Y."/>
            <person name="Wang S."/>
            <person name="Sekimoto S."/>
            <person name="Aerts A.L."/>
            <person name="Choi C."/>
            <person name="Clum A."/>
            <person name="LaButti K.M."/>
            <person name="Lindquist E.A."/>
            <person name="Yee Ngan C."/>
            <person name="Ohm R.A."/>
            <person name="Salamov A.A."/>
            <person name="Grigoriev I.V."/>
            <person name="Spatafora J.W."/>
            <person name="Berbee M.L."/>
        </authorList>
    </citation>
    <scope>NUCLEOTIDE SEQUENCE [LARGE SCALE GENOMIC DNA]</scope>
    <source>
        <strain evidence="8 9">JEL478</strain>
    </source>
</reference>
<keyword evidence="9" id="KW-1185">Reference proteome</keyword>
<dbReference type="Pfam" id="PF00620">
    <property type="entry name" value="RhoGAP"/>
    <property type="match status" value="1"/>
</dbReference>
<dbReference type="OMA" id="WQMQSSV"/>
<dbReference type="GO" id="GO:0005737">
    <property type="term" value="C:cytoplasm"/>
    <property type="evidence" value="ECO:0007669"/>
    <property type="project" value="TreeGrafter"/>
</dbReference>
<feature type="domain" description="LIM zinc-binding" evidence="6">
    <location>
        <begin position="133"/>
        <end position="194"/>
    </location>
</feature>
<dbReference type="GO" id="GO:0005096">
    <property type="term" value="F:GTPase activator activity"/>
    <property type="evidence" value="ECO:0007669"/>
    <property type="project" value="UniProtKB-KW"/>
</dbReference>
<dbReference type="SUPFAM" id="SSF57716">
    <property type="entry name" value="Glucocorticoid receptor-like (DNA-binding domain)"/>
    <property type="match status" value="3"/>
</dbReference>
<dbReference type="PANTHER" id="PTHR14963:SF7">
    <property type="entry name" value="RHO GTPASE-ACTIVATING PROTEIN 19"/>
    <property type="match status" value="1"/>
</dbReference>
<feature type="region of interest" description="Disordered" evidence="5">
    <location>
        <begin position="417"/>
        <end position="465"/>
    </location>
</feature>
<dbReference type="STRING" id="1344416.A0A139APD1"/>
<feature type="compositionally biased region" description="Polar residues" evidence="5">
    <location>
        <begin position="47"/>
        <end position="57"/>
    </location>
</feature>
<dbReference type="CDD" id="cd09391">
    <property type="entry name" value="LIM1_Lrg1p_like"/>
    <property type="match status" value="1"/>
</dbReference>
<dbReference type="EMBL" id="KQ965741">
    <property type="protein sequence ID" value="KXS18582.1"/>
    <property type="molecule type" value="Genomic_DNA"/>
</dbReference>
<feature type="compositionally biased region" description="Low complexity" evidence="5">
    <location>
        <begin position="523"/>
        <end position="535"/>
    </location>
</feature>
<feature type="region of interest" description="Disordered" evidence="5">
    <location>
        <begin position="1"/>
        <end position="130"/>
    </location>
</feature>
<dbReference type="AlphaFoldDB" id="A0A139APD1"/>
<dbReference type="PROSITE" id="PS00478">
    <property type="entry name" value="LIM_DOMAIN_1"/>
    <property type="match status" value="2"/>
</dbReference>
<keyword evidence="4" id="KW-0440">LIM domain</keyword>
<feature type="domain" description="LIM zinc-binding" evidence="6">
    <location>
        <begin position="196"/>
        <end position="256"/>
    </location>
</feature>
<dbReference type="GO" id="GO:0051056">
    <property type="term" value="P:regulation of small GTPase mediated signal transduction"/>
    <property type="evidence" value="ECO:0007669"/>
    <property type="project" value="TreeGrafter"/>
</dbReference>
<feature type="region of interest" description="Disordered" evidence="5">
    <location>
        <begin position="1143"/>
        <end position="1167"/>
    </location>
</feature>
<accession>A0A139APD1</accession>
<dbReference type="Pfam" id="PF00412">
    <property type="entry name" value="LIM"/>
    <property type="match status" value="2"/>
</dbReference>
<dbReference type="Gene3D" id="2.10.110.10">
    <property type="entry name" value="Cysteine Rich Protein"/>
    <property type="match status" value="3"/>
</dbReference>
<keyword evidence="3 4" id="KW-0862">Zinc</keyword>
<evidence type="ECO:0000256" key="1">
    <source>
        <dbReference type="ARBA" id="ARBA00022468"/>
    </source>
</evidence>
<dbReference type="OrthoDB" id="20689at2759"/>
<feature type="compositionally biased region" description="Low complexity" evidence="5">
    <location>
        <begin position="118"/>
        <end position="129"/>
    </location>
</feature>
<feature type="region of interest" description="Disordered" evidence="5">
    <location>
        <begin position="555"/>
        <end position="575"/>
    </location>
</feature>
<protein>
    <submittedName>
        <fullName evidence="8">RhoGAP-domain-containing protein</fullName>
    </submittedName>
</protein>